<feature type="transmembrane region" description="Helical" evidence="2">
    <location>
        <begin position="86"/>
        <end position="105"/>
    </location>
</feature>
<evidence type="ECO:0000256" key="2">
    <source>
        <dbReference type="SAM" id="Phobius"/>
    </source>
</evidence>
<gene>
    <name evidence="3" type="ORF">GOACH_03_00060</name>
</gene>
<evidence type="ECO:0000313" key="3">
    <source>
        <dbReference type="EMBL" id="GAC46991.1"/>
    </source>
</evidence>
<protein>
    <submittedName>
        <fullName evidence="3">Uncharacterized protein</fullName>
    </submittedName>
</protein>
<keyword evidence="2" id="KW-0812">Transmembrane</keyword>
<proteinExistence type="predicted"/>
<keyword evidence="2" id="KW-1133">Transmembrane helix</keyword>
<feature type="region of interest" description="Disordered" evidence="1">
    <location>
        <begin position="1"/>
        <end position="26"/>
    </location>
</feature>
<dbReference type="RefSeq" id="WP_005169431.1">
    <property type="nucleotide sequence ID" value="NZ_BANR01000003.1"/>
</dbReference>
<evidence type="ECO:0000256" key="1">
    <source>
        <dbReference type="SAM" id="MobiDB-lite"/>
    </source>
</evidence>
<feature type="compositionally biased region" description="Low complexity" evidence="1">
    <location>
        <begin position="9"/>
        <end position="22"/>
    </location>
</feature>
<sequence length="193" mass="20200">MTVPTPSEPDTFAPTAAFGATPRPQPTGVVRTEMIAGPDLSSRVAKSVVIGMKRQIIRQIAVIGGLGIVFGVLGAVFMVIDPDSTSSALLSVGLFITLMAVLIPFTTYRRVHAVWARCAPAGTPMSAEFSIDRITVVTGGVTTSIHASVITNVTHDGCILSVRTRQFAATTLAVVDDLVPPAVRADLLARFAA</sequence>
<feature type="transmembrane region" description="Helical" evidence="2">
    <location>
        <begin position="60"/>
        <end position="80"/>
    </location>
</feature>
<dbReference type="STRING" id="1220583.GOACH_03_00060"/>
<comment type="caution">
    <text evidence="3">The sequence shown here is derived from an EMBL/GenBank/DDBJ whole genome shotgun (WGS) entry which is preliminary data.</text>
</comment>
<evidence type="ECO:0000313" key="4">
    <source>
        <dbReference type="Proteomes" id="UP000010988"/>
    </source>
</evidence>
<keyword evidence="2" id="KW-0472">Membrane</keyword>
<dbReference type="Proteomes" id="UP000010988">
    <property type="component" value="Unassembled WGS sequence"/>
</dbReference>
<accession>L7KEV2</accession>
<organism evidence="3 4">
    <name type="scientific">Gordonia aichiensis NBRC 108223</name>
    <dbReference type="NCBI Taxonomy" id="1220583"/>
    <lineage>
        <taxon>Bacteria</taxon>
        <taxon>Bacillati</taxon>
        <taxon>Actinomycetota</taxon>
        <taxon>Actinomycetes</taxon>
        <taxon>Mycobacteriales</taxon>
        <taxon>Gordoniaceae</taxon>
        <taxon>Gordonia</taxon>
    </lineage>
</organism>
<reference evidence="3 4" key="1">
    <citation type="submission" date="2012-12" db="EMBL/GenBank/DDBJ databases">
        <title>Whole genome shotgun sequence of Gordonia aichiensis NBRC 108223.</title>
        <authorList>
            <person name="Isaki-Nakamura S."/>
            <person name="Hosoyama A."/>
            <person name="Tsuchikane K."/>
            <person name="Ando Y."/>
            <person name="Baba S."/>
            <person name="Ohji S."/>
            <person name="Hamada M."/>
            <person name="Tamura T."/>
            <person name="Yamazoe A."/>
            <person name="Yamazaki S."/>
            <person name="Fujita N."/>
        </authorList>
    </citation>
    <scope>NUCLEOTIDE SEQUENCE [LARGE SCALE GENOMIC DNA]</scope>
    <source>
        <strain evidence="3 4">NBRC 108223</strain>
    </source>
</reference>
<dbReference type="AlphaFoldDB" id="L7KEV2"/>
<name>L7KEV2_9ACTN</name>
<dbReference type="EMBL" id="BANR01000003">
    <property type="protein sequence ID" value="GAC46991.1"/>
    <property type="molecule type" value="Genomic_DNA"/>
</dbReference>
<dbReference type="eggNOG" id="ENOG5030ESP">
    <property type="taxonomic scope" value="Bacteria"/>
</dbReference>
<keyword evidence="4" id="KW-1185">Reference proteome</keyword>